<name>A0AAN6QRP8_9PEZI</name>
<feature type="compositionally biased region" description="Basic residues" evidence="1">
    <location>
        <begin position="79"/>
        <end position="91"/>
    </location>
</feature>
<feature type="region of interest" description="Disordered" evidence="1">
    <location>
        <begin position="16"/>
        <end position="100"/>
    </location>
</feature>
<gene>
    <name evidence="2" type="ORF">LTR91_011661</name>
</gene>
<accession>A0AAN6QRP8</accession>
<dbReference type="AlphaFoldDB" id="A0AAN6QRP8"/>
<dbReference type="EMBL" id="JAUJLE010000108">
    <property type="protein sequence ID" value="KAK0982077.1"/>
    <property type="molecule type" value="Genomic_DNA"/>
</dbReference>
<feature type="region of interest" description="Disordered" evidence="1">
    <location>
        <begin position="227"/>
        <end position="304"/>
    </location>
</feature>
<sequence length="362" mass="39276">MPPIAPPQTFRLYAPVTPFTPLHERRRRTRALTTAGASAPAPPPHWAQGSTPDDDVSWYADDEDEDGYETEDVSPHTILPRRRPGRGRRGRTSPVDIPGLGRRVAGVASRPWMAQPWRGGGPVPQRSGNDSDETMSEDDMPMPNHMLRFIENILASPSQHSPASEQAMSMLNPGVDVGVGLGITGLPMFRTGPGHRVPEASWPEHRPVSMSSSFVYEGSAFTDRDNSAYSADDSMSSSDDDDAVGSNDWEDDSRGMFMSARQTPEEGVFTLELSESPGSSDDSFTTAPQRPVNPTGSRSSSPFGVLRPAANGVLDYASVPMRRYVGNGLVDPLGRTERVSIFREARMSASEGEDADEDDMVG</sequence>
<feature type="compositionally biased region" description="Polar residues" evidence="1">
    <location>
        <begin position="276"/>
        <end position="302"/>
    </location>
</feature>
<feature type="compositionally biased region" description="Acidic residues" evidence="1">
    <location>
        <begin position="52"/>
        <end position="72"/>
    </location>
</feature>
<evidence type="ECO:0000313" key="2">
    <source>
        <dbReference type="EMBL" id="KAK0982077.1"/>
    </source>
</evidence>
<feature type="compositionally biased region" description="Acidic residues" evidence="1">
    <location>
        <begin position="238"/>
        <end position="251"/>
    </location>
</feature>
<protein>
    <submittedName>
        <fullName evidence="2">Uncharacterized protein</fullName>
    </submittedName>
</protein>
<evidence type="ECO:0000313" key="3">
    <source>
        <dbReference type="Proteomes" id="UP001175353"/>
    </source>
</evidence>
<dbReference type="Proteomes" id="UP001175353">
    <property type="component" value="Unassembled WGS sequence"/>
</dbReference>
<evidence type="ECO:0000256" key="1">
    <source>
        <dbReference type="SAM" id="MobiDB-lite"/>
    </source>
</evidence>
<keyword evidence="3" id="KW-1185">Reference proteome</keyword>
<proteinExistence type="predicted"/>
<reference evidence="2" key="1">
    <citation type="submission" date="2023-06" db="EMBL/GenBank/DDBJ databases">
        <title>Black Yeasts Isolated from many extreme environments.</title>
        <authorList>
            <person name="Coleine C."/>
            <person name="Stajich J.E."/>
            <person name="Selbmann L."/>
        </authorList>
    </citation>
    <scope>NUCLEOTIDE SEQUENCE</scope>
    <source>
        <strain evidence="2">CCFEE 5200</strain>
    </source>
</reference>
<comment type="caution">
    <text evidence="2">The sequence shown here is derived from an EMBL/GenBank/DDBJ whole genome shotgun (WGS) entry which is preliminary data.</text>
</comment>
<organism evidence="2 3">
    <name type="scientific">Friedmanniomyces endolithicus</name>
    <dbReference type="NCBI Taxonomy" id="329885"/>
    <lineage>
        <taxon>Eukaryota</taxon>
        <taxon>Fungi</taxon>
        <taxon>Dikarya</taxon>
        <taxon>Ascomycota</taxon>
        <taxon>Pezizomycotina</taxon>
        <taxon>Dothideomycetes</taxon>
        <taxon>Dothideomycetidae</taxon>
        <taxon>Mycosphaerellales</taxon>
        <taxon>Teratosphaeriaceae</taxon>
        <taxon>Friedmanniomyces</taxon>
    </lineage>
</organism>
<feature type="region of interest" description="Disordered" evidence="1">
    <location>
        <begin position="113"/>
        <end position="137"/>
    </location>
</feature>
<feature type="compositionally biased region" description="Low complexity" evidence="1">
    <location>
        <begin position="227"/>
        <end position="237"/>
    </location>
</feature>